<dbReference type="Pfam" id="PF25919">
    <property type="entry name" value="BSH_CusB"/>
    <property type="match status" value="1"/>
</dbReference>
<evidence type="ECO:0000259" key="7">
    <source>
        <dbReference type="Pfam" id="PF25975"/>
    </source>
</evidence>
<proteinExistence type="inferred from homology"/>
<keyword evidence="2" id="KW-0813">Transport</keyword>
<dbReference type="Pfam" id="PF25954">
    <property type="entry name" value="Beta-barrel_RND_2"/>
    <property type="match status" value="1"/>
</dbReference>
<dbReference type="STRING" id="1703345.A3860_03540"/>
<dbReference type="OrthoDB" id="9806939at2"/>
<feature type="domain" description="CusB-like three alpha-helical bundle" evidence="4">
    <location>
        <begin position="188"/>
        <end position="242"/>
    </location>
</feature>
<feature type="domain" description="Heavy metal binding" evidence="3">
    <location>
        <begin position="76"/>
        <end position="102"/>
    </location>
</feature>
<sequence>MLQNIFTYGSGNRNTTRLPLRLSRTFGRDRIMPIISASRPWSGLVRFVLYSALVPLLLLAACKGKKAPAEAKTDTYYTCSMHPQIMQDKPGTCPICHMDLIAVNRSKETKDEIMLSNEQIQLGNIQTDTLGHAMMGDKVVLTATLNFDEMKVNTVSARITGRIDRLYFKNTGDFVKKGDHLFDLYSEELNTAKQEYLAALERQQTLGNSIIDFKQLLQSAKNKLLLWGVSESQIDALGKTKQFTPLTAFYSTATGYVTELPIKEGQYVMEGGVVVKLADLSTLWAEAQVYASQLASVDYKGVATVQLPDMPGKDITGKVTFANPEISADTRINLLRVSIPNTGNQLKPGMPAYVILKSSAGSAMTLPIDAVLRDGQMAMVWVQTANNTYKRKMIETGLESGDRVEVRSGLQNGEVVVISGAYLLNSEYIFKKGGDASTGHHH</sequence>
<dbReference type="InterPro" id="IPR058791">
    <property type="entry name" value="3HB_CusB"/>
</dbReference>
<dbReference type="GO" id="GO:0022857">
    <property type="term" value="F:transmembrane transporter activity"/>
    <property type="evidence" value="ECO:0007669"/>
    <property type="project" value="InterPro"/>
</dbReference>
<dbReference type="NCBIfam" id="TIGR01730">
    <property type="entry name" value="RND_mfp"/>
    <property type="match status" value="1"/>
</dbReference>
<accession>A0A1V9GA31</accession>
<dbReference type="GO" id="GO:0015679">
    <property type="term" value="P:plasma membrane copper ion transport"/>
    <property type="evidence" value="ECO:0007669"/>
    <property type="project" value="TreeGrafter"/>
</dbReference>
<dbReference type="InterPro" id="IPR058649">
    <property type="entry name" value="CzcB_C"/>
</dbReference>
<dbReference type="InterPro" id="IPR058792">
    <property type="entry name" value="Beta-barrel_RND_2"/>
</dbReference>
<dbReference type="EMBL" id="LVYD01000001">
    <property type="protein sequence ID" value="OQP67432.1"/>
    <property type="molecule type" value="Genomic_DNA"/>
</dbReference>
<evidence type="ECO:0000313" key="9">
    <source>
        <dbReference type="Proteomes" id="UP000192796"/>
    </source>
</evidence>
<feature type="domain" description="CzcB-like C-terminal circularly permuted SH3-like" evidence="7">
    <location>
        <begin position="366"/>
        <end position="424"/>
    </location>
</feature>
<evidence type="ECO:0000259" key="6">
    <source>
        <dbReference type="Pfam" id="PF25954"/>
    </source>
</evidence>
<dbReference type="GO" id="GO:0030288">
    <property type="term" value="C:outer membrane-bounded periplasmic space"/>
    <property type="evidence" value="ECO:0007669"/>
    <property type="project" value="TreeGrafter"/>
</dbReference>
<feature type="domain" description="CusB-like barrel-sandwich hybrid" evidence="5">
    <location>
        <begin position="152"/>
        <end position="277"/>
    </location>
</feature>
<dbReference type="SUPFAM" id="SSF111369">
    <property type="entry name" value="HlyD-like secretion proteins"/>
    <property type="match status" value="1"/>
</dbReference>
<comment type="caution">
    <text evidence="8">The sequence shown here is derived from an EMBL/GenBank/DDBJ whole genome shotgun (WGS) entry which is preliminary data.</text>
</comment>
<evidence type="ECO:0000256" key="2">
    <source>
        <dbReference type="ARBA" id="ARBA00022448"/>
    </source>
</evidence>
<dbReference type="InterPro" id="IPR045800">
    <property type="entry name" value="HMBD"/>
</dbReference>
<evidence type="ECO:0000313" key="8">
    <source>
        <dbReference type="EMBL" id="OQP67432.1"/>
    </source>
</evidence>
<dbReference type="Pfam" id="PF25869">
    <property type="entry name" value="3HB_CusB"/>
    <property type="match status" value="1"/>
</dbReference>
<keyword evidence="9" id="KW-1185">Reference proteome</keyword>
<dbReference type="GO" id="GO:0016020">
    <property type="term" value="C:membrane"/>
    <property type="evidence" value="ECO:0007669"/>
    <property type="project" value="InterPro"/>
</dbReference>
<dbReference type="Gene3D" id="2.40.50.100">
    <property type="match status" value="1"/>
</dbReference>
<dbReference type="InterPro" id="IPR006143">
    <property type="entry name" value="RND_pump_MFP"/>
</dbReference>
<name>A0A1V9GA31_9BACT</name>
<dbReference type="GO" id="GO:0046914">
    <property type="term" value="F:transition metal ion binding"/>
    <property type="evidence" value="ECO:0007669"/>
    <property type="project" value="TreeGrafter"/>
</dbReference>
<reference evidence="8 9" key="1">
    <citation type="submission" date="2016-03" db="EMBL/GenBank/DDBJ databases">
        <title>Niastella vici sp. nov., isolated from farmland soil.</title>
        <authorList>
            <person name="Chen L."/>
            <person name="Wang D."/>
            <person name="Yang S."/>
            <person name="Wang G."/>
        </authorList>
    </citation>
    <scope>NUCLEOTIDE SEQUENCE [LARGE SCALE GENOMIC DNA]</scope>
    <source>
        <strain evidence="8 9">DJ57</strain>
    </source>
</reference>
<protein>
    <submittedName>
        <fullName evidence="8">Efflux transporter periplasmic adaptor subunit</fullName>
    </submittedName>
</protein>
<evidence type="ECO:0000259" key="4">
    <source>
        <dbReference type="Pfam" id="PF25869"/>
    </source>
</evidence>
<dbReference type="Pfam" id="PF19335">
    <property type="entry name" value="HMBD"/>
    <property type="match status" value="1"/>
</dbReference>
<dbReference type="InterPro" id="IPR051909">
    <property type="entry name" value="MFP_Cation_Efflux"/>
</dbReference>
<dbReference type="Proteomes" id="UP000192796">
    <property type="component" value="Unassembled WGS sequence"/>
</dbReference>
<dbReference type="Pfam" id="PF25975">
    <property type="entry name" value="CzcB_C"/>
    <property type="match status" value="1"/>
</dbReference>
<dbReference type="Gene3D" id="1.10.287.470">
    <property type="entry name" value="Helix hairpin bin"/>
    <property type="match status" value="1"/>
</dbReference>
<dbReference type="InterPro" id="IPR058790">
    <property type="entry name" value="BSH_CusB"/>
</dbReference>
<dbReference type="PANTHER" id="PTHR30097">
    <property type="entry name" value="CATION EFFLUX SYSTEM PROTEIN CUSB"/>
    <property type="match status" value="1"/>
</dbReference>
<dbReference type="PANTHER" id="PTHR30097:SF15">
    <property type="entry name" value="CATION EFFLUX SYSTEM PROTEIN CUSB"/>
    <property type="match status" value="1"/>
</dbReference>
<evidence type="ECO:0000259" key="3">
    <source>
        <dbReference type="Pfam" id="PF19335"/>
    </source>
</evidence>
<dbReference type="GO" id="GO:0060003">
    <property type="term" value="P:copper ion export"/>
    <property type="evidence" value="ECO:0007669"/>
    <property type="project" value="TreeGrafter"/>
</dbReference>
<dbReference type="AlphaFoldDB" id="A0A1V9GA31"/>
<gene>
    <name evidence="8" type="ORF">A3860_03540</name>
</gene>
<feature type="domain" description="CusB-like beta-barrel" evidence="6">
    <location>
        <begin position="282"/>
        <end position="359"/>
    </location>
</feature>
<dbReference type="RefSeq" id="WP_081145130.1">
    <property type="nucleotide sequence ID" value="NZ_LVYD01000001.1"/>
</dbReference>
<evidence type="ECO:0000259" key="5">
    <source>
        <dbReference type="Pfam" id="PF25919"/>
    </source>
</evidence>
<organism evidence="8 9">
    <name type="scientific">Niastella vici</name>
    <dbReference type="NCBI Taxonomy" id="1703345"/>
    <lineage>
        <taxon>Bacteria</taxon>
        <taxon>Pseudomonadati</taxon>
        <taxon>Bacteroidota</taxon>
        <taxon>Chitinophagia</taxon>
        <taxon>Chitinophagales</taxon>
        <taxon>Chitinophagaceae</taxon>
        <taxon>Niastella</taxon>
    </lineage>
</organism>
<dbReference type="FunFam" id="2.40.30.170:FF:000010">
    <property type="entry name" value="Efflux RND transporter periplasmic adaptor subunit"/>
    <property type="match status" value="1"/>
</dbReference>
<dbReference type="Gene3D" id="2.40.420.20">
    <property type="match status" value="1"/>
</dbReference>
<evidence type="ECO:0000256" key="1">
    <source>
        <dbReference type="ARBA" id="ARBA00009477"/>
    </source>
</evidence>
<dbReference type="Gene3D" id="2.40.30.170">
    <property type="match status" value="1"/>
</dbReference>
<comment type="similarity">
    <text evidence="1">Belongs to the membrane fusion protein (MFP) (TC 8.A.1) family.</text>
</comment>